<sequence length="239" mass="26394">MTQVPRISFVFLDSETTGLSRPRVSELSLVAVHRCSLLQPPRDPDSGLPLPPRIVDKLTLCMTPQKPFEPAAEELTGLSNWSLQENGKPGFDQAVVQAIECFLARQAGPVCLVAHNGFGYDFPLLRAELDRLEADLPPATGCLDTLLALRELEKPCKRSYQLVELYKRYYGQGPELAHSAEGDVHTLLMVFLFRAPKLVEWAAYNARSWADILPLYPQSPRDSSIELSGEFSPSGSIGG</sequence>
<comment type="similarity">
    <text evidence="9">Belongs to the exonuclease superfamily. TREX family.</text>
</comment>
<accession>A0A8D0L8W1</accession>
<dbReference type="PANTHER" id="PTHR13058">
    <property type="entry name" value="THREE PRIME REPAIR EXONUCLEASE 1, 2"/>
    <property type="match status" value="1"/>
</dbReference>
<dbReference type="PANTHER" id="PTHR13058:SF24">
    <property type="entry name" value="THREE PRIME REPAIR EXONUCLEASE 2"/>
    <property type="match status" value="1"/>
</dbReference>
<evidence type="ECO:0000313" key="12">
    <source>
        <dbReference type="Proteomes" id="UP000694392"/>
    </source>
</evidence>
<reference evidence="11" key="2">
    <citation type="submission" date="2025-09" db="UniProtKB">
        <authorList>
            <consortium name="Ensembl"/>
        </authorList>
    </citation>
    <scope>IDENTIFICATION</scope>
</reference>
<dbReference type="OMA" id="CIAIMKL"/>
<name>A0A8D0L8W1_SPHPU</name>
<keyword evidence="7" id="KW-0269">Exonuclease</keyword>
<dbReference type="Pfam" id="PF00929">
    <property type="entry name" value="RNase_T"/>
    <property type="match status" value="1"/>
</dbReference>
<dbReference type="InterPro" id="IPR013520">
    <property type="entry name" value="Ribonucl_H"/>
</dbReference>
<dbReference type="GO" id="GO:0046872">
    <property type="term" value="F:metal ion binding"/>
    <property type="evidence" value="ECO:0007669"/>
    <property type="project" value="UniProtKB-KW"/>
</dbReference>
<evidence type="ECO:0000313" key="11">
    <source>
        <dbReference type="Ensembl" id="ENSSPUP00000016155.1"/>
    </source>
</evidence>
<dbReference type="GO" id="GO:0006308">
    <property type="term" value="P:DNA catabolic process"/>
    <property type="evidence" value="ECO:0007669"/>
    <property type="project" value="TreeGrafter"/>
</dbReference>
<evidence type="ECO:0000256" key="1">
    <source>
        <dbReference type="ARBA" id="ARBA00000493"/>
    </source>
</evidence>
<keyword evidence="5" id="KW-0479">Metal-binding</keyword>
<comment type="catalytic activity">
    <reaction evidence="1">
        <text>Exonucleolytic cleavage in the 3'- to 5'-direction to yield nucleoside 5'-phosphates.</text>
        <dbReference type="EC" id="3.1.11.2"/>
    </reaction>
</comment>
<feature type="domain" description="Exonuclease" evidence="10">
    <location>
        <begin position="8"/>
        <end position="200"/>
    </location>
</feature>
<organism evidence="11 12">
    <name type="scientific">Sphenodon punctatus</name>
    <name type="common">Tuatara</name>
    <name type="synonym">Hatteria punctata</name>
    <dbReference type="NCBI Taxonomy" id="8508"/>
    <lineage>
        <taxon>Eukaryota</taxon>
        <taxon>Metazoa</taxon>
        <taxon>Chordata</taxon>
        <taxon>Craniata</taxon>
        <taxon>Vertebrata</taxon>
        <taxon>Euteleostomi</taxon>
        <taxon>Lepidosauria</taxon>
        <taxon>Sphenodontia</taxon>
        <taxon>Sphenodontidae</taxon>
        <taxon>Sphenodon</taxon>
    </lineage>
</organism>
<keyword evidence="8" id="KW-0460">Magnesium</keyword>
<dbReference type="EC" id="3.1.11.2" evidence="3"/>
<evidence type="ECO:0000256" key="5">
    <source>
        <dbReference type="ARBA" id="ARBA00022723"/>
    </source>
</evidence>
<proteinExistence type="inferred from homology"/>
<evidence type="ECO:0000256" key="3">
    <source>
        <dbReference type="ARBA" id="ARBA00012115"/>
    </source>
</evidence>
<dbReference type="Gene3D" id="3.30.420.10">
    <property type="entry name" value="Ribonuclease H-like superfamily/Ribonuclease H"/>
    <property type="match status" value="1"/>
</dbReference>
<dbReference type="GeneTree" id="ENSGT00390000012715"/>
<dbReference type="InterPro" id="IPR012337">
    <property type="entry name" value="RNaseH-like_sf"/>
</dbReference>
<keyword evidence="6" id="KW-0378">Hydrolase</keyword>
<dbReference type="GO" id="GO:0005737">
    <property type="term" value="C:cytoplasm"/>
    <property type="evidence" value="ECO:0007669"/>
    <property type="project" value="TreeGrafter"/>
</dbReference>
<dbReference type="Proteomes" id="UP000694392">
    <property type="component" value="Unplaced"/>
</dbReference>
<dbReference type="InterPro" id="IPR036397">
    <property type="entry name" value="RNaseH_sf"/>
</dbReference>
<protein>
    <recommendedName>
        <fullName evidence="3">exodeoxyribonuclease III</fullName>
        <ecNumber evidence="3">3.1.11.2</ecNumber>
    </recommendedName>
</protein>
<dbReference type="Ensembl" id="ENSSPUT00000017219.1">
    <property type="protein sequence ID" value="ENSSPUP00000016155.1"/>
    <property type="gene ID" value="ENSSPUG00000012496.1"/>
</dbReference>
<reference evidence="11" key="1">
    <citation type="submission" date="2025-08" db="UniProtKB">
        <authorList>
            <consortium name="Ensembl"/>
        </authorList>
    </citation>
    <scope>IDENTIFICATION</scope>
</reference>
<comment type="cofactor">
    <cofactor evidence="2">
        <name>Mg(2+)</name>
        <dbReference type="ChEBI" id="CHEBI:18420"/>
    </cofactor>
</comment>
<keyword evidence="4" id="KW-0540">Nuclease</keyword>
<evidence type="ECO:0000256" key="8">
    <source>
        <dbReference type="ARBA" id="ARBA00022842"/>
    </source>
</evidence>
<evidence type="ECO:0000256" key="6">
    <source>
        <dbReference type="ARBA" id="ARBA00022801"/>
    </source>
</evidence>
<dbReference type="CDD" id="cd06136">
    <property type="entry name" value="TREX1_2"/>
    <property type="match status" value="1"/>
</dbReference>
<keyword evidence="12" id="KW-1185">Reference proteome</keyword>
<evidence type="ECO:0000256" key="9">
    <source>
        <dbReference type="ARBA" id="ARBA00025769"/>
    </source>
</evidence>
<dbReference type="GO" id="GO:0003676">
    <property type="term" value="F:nucleic acid binding"/>
    <property type="evidence" value="ECO:0007669"/>
    <property type="project" value="InterPro"/>
</dbReference>
<evidence type="ECO:0000259" key="10">
    <source>
        <dbReference type="SMART" id="SM00479"/>
    </source>
</evidence>
<evidence type="ECO:0000256" key="7">
    <source>
        <dbReference type="ARBA" id="ARBA00022839"/>
    </source>
</evidence>
<evidence type="ECO:0000256" key="4">
    <source>
        <dbReference type="ARBA" id="ARBA00022722"/>
    </source>
</evidence>
<dbReference type="GO" id="GO:0008311">
    <property type="term" value="F:double-stranded DNA 3'-5' DNA exonuclease activity"/>
    <property type="evidence" value="ECO:0007669"/>
    <property type="project" value="UniProtKB-EC"/>
</dbReference>
<dbReference type="InterPro" id="IPR040393">
    <property type="entry name" value="TREX1/2"/>
</dbReference>
<evidence type="ECO:0000256" key="2">
    <source>
        <dbReference type="ARBA" id="ARBA00001946"/>
    </source>
</evidence>
<dbReference type="AlphaFoldDB" id="A0A8D0L8W1"/>
<dbReference type="SMART" id="SM00479">
    <property type="entry name" value="EXOIII"/>
    <property type="match status" value="1"/>
</dbReference>
<dbReference type="SUPFAM" id="SSF53098">
    <property type="entry name" value="Ribonuclease H-like"/>
    <property type="match status" value="1"/>
</dbReference>